<dbReference type="InterPro" id="IPR016039">
    <property type="entry name" value="Thiolase-like"/>
</dbReference>
<feature type="domain" description="Beta-ketoacyl-[acyl-carrier-protein] synthase III C-terminal" evidence="3">
    <location>
        <begin position="245"/>
        <end position="332"/>
    </location>
</feature>
<feature type="domain" description="Beta-ketoacyl-[acyl-carrier-protein] synthase III N-terminal" evidence="4">
    <location>
        <begin position="112"/>
        <end position="188"/>
    </location>
</feature>
<evidence type="ECO:0000259" key="3">
    <source>
        <dbReference type="Pfam" id="PF08541"/>
    </source>
</evidence>
<sequence>MPNPIPLRIAGSGIALPRLRRDNDWFDQRFARPAGWTARHVGIGSRPIASEGETSASLAADAVRQALAAAGWQDDDFEVLISACGVGQQALPCTAALIHRQLGLDHSGIGAFDINASCLSFPVALDMAASALACGRYRRAVIVSSEIASAGLNWDDPDTAPLFGDGAAAVAIEAGDGRSQLLAAHLQTWSAGVEHCRVRAGGTAVRIDDGIEAYRAAARFEMDGAAVYRLAAQKLPGFIAELSTRAGIEPARLGALVPHQASAKALKHIQRVLRLPPGLLVNIIEHYGNQMSASIPTALHLAISDGRIRRGDTIALVGTGAGLSAGGVVLRY</sequence>
<dbReference type="Gene3D" id="3.40.47.10">
    <property type="match status" value="1"/>
</dbReference>
<dbReference type="GO" id="GO:0004315">
    <property type="term" value="F:3-oxoacyl-[acyl-carrier-protein] synthase activity"/>
    <property type="evidence" value="ECO:0007669"/>
    <property type="project" value="InterPro"/>
</dbReference>
<dbReference type="RefSeq" id="WP_057661936.1">
    <property type="nucleotide sequence ID" value="NZ_LDJH01000001.1"/>
</dbReference>
<dbReference type="OrthoDB" id="4336181at2"/>
<dbReference type="GO" id="GO:0044550">
    <property type="term" value="P:secondary metabolite biosynthetic process"/>
    <property type="evidence" value="ECO:0007669"/>
    <property type="project" value="TreeGrafter"/>
</dbReference>
<dbReference type="PANTHER" id="PTHR34069">
    <property type="entry name" value="3-OXOACYL-[ACYL-CARRIER-PROTEIN] SYNTHASE 3"/>
    <property type="match status" value="1"/>
</dbReference>
<dbReference type="Pfam" id="PF08541">
    <property type="entry name" value="ACP_syn_III_C"/>
    <property type="match status" value="1"/>
</dbReference>
<reference evidence="5 6" key="1">
    <citation type="submission" date="2015-05" db="EMBL/GenBank/DDBJ databases">
        <title>Genome sequencing and analysis of members of genus Stenotrophomonas.</title>
        <authorList>
            <person name="Patil P.P."/>
            <person name="Midha S."/>
            <person name="Patil P.B."/>
        </authorList>
    </citation>
    <scope>NUCLEOTIDE SEQUENCE [LARGE SCALE GENOMIC DNA]</scope>
    <source>
        <strain evidence="5 6">DSM 17805</strain>
    </source>
</reference>
<organism evidence="5 6">
    <name type="scientific">Stenotrophomonas koreensis</name>
    <dbReference type="NCBI Taxonomy" id="266128"/>
    <lineage>
        <taxon>Bacteria</taxon>
        <taxon>Pseudomonadati</taxon>
        <taxon>Pseudomonadota</taxon>
        <taxon>Gammaproteobacteria</taxon>
        <taxon>Lysobacterales</taxon>
        <taxon>Lysobacteraceae</taxon>
        <taxon>Stenotrophomonas</taxon>
    </lineage>
</organism>
<gene>
    <name evidence="5" type="ORF">ABB25_00155</name>
</gene>
<dbReference type="PATRIC" id="fig|266128.3.peg.34"/>
<keyword evidence="2" id="KW-0012">Acyltransferase</keyword>
<accession>A0A0R0C6Y1</accession>
<dbReference type="Proteomes" id="UP000051254">
    <property type="component" value="Unassembled WGS sequence"/>
</dbReference>
<evidence type="ECO:0000256" key="2">
    <source>
        <dbReference type="ARBA" id="ARBA00023315"/>
    </source>
</evidence>
<name>A0A0R0C6Y1_9GAMM</name>
<evidence type="ECO:0000313" key="6">
    <source>
        <dbReference type="Proteomes" id="UP000051254"/>
    </source>
</evidence>
<evidence type="ECO:0000313" key="5">
    <source>
        <dbReference type="EMBL" id="KRG61043.1"/>
    </source>
</evidence>
<dbReference type="InterPro" id="IPR013747">
    <property type="entry name" value="ACP_syn_III_C"/>
</dbReference>
<dbReference type="CDD" id="cd00830">
    <property type="entry name" value="KAS_III"/>
    <property type="match status" value="1"/>
</dbReference>
<evidence type="ECO:0000259" key="4">
    <source>
        <dbReference type="Pfam" id="PF08545"/>
    </source>
</evidence>
<proteinExistence type="predicted"/>
<comment type="caution">
    <text evidence="5">The sequence shown here is derived from an EMBL/GenBank/DDBJ whole genome shotgun (WGS) entry which is preliminary data.</text>
</comment>
<dbReference type="SUPFAM" id="SSF53901">
    <property type="entry name" value="Thiolase-like"/>
    <property type="match status" value="1"/>
</dbReference>
<dbReference type="STRING" id="266128.ABB25_00155"/>
<protein>
    <submittedName>
        <fullName evidence="5">3-oxoacyl-ACP synthase</fullName>
    </submittedName>
</protein>
<keyword evidence="6" id="KW-1185">Reference proteome</keyword>
<dbReference type="Pfam" id="PF08545">
    <property type="entry name" value="ACP_syn_III"/>
    <property type="match status" value="1"/>
</dbReference>
<dbReference type="AlphaFoldDB" id="A0A0R0C6Y1"/>
<dbReference type="PANTHER" id="PTHR34069:SF2">
    <property type="entry name" value="BETA-KETOACYL-[ACYL-CARRIER-PROTEIN] SYNTHASE III"/>
    <property type="match status" value="1"/>
</dbReference>
<dbReference type="GO" id="GO:0006633">
    <property type="term" value="P:fatty acid biosynthetic process"/>
    <property type="evidence" value="ECO:0007669"/>
    <property type="project" value="InterPro"/>
</dbReference>
<dbReference type="EMBL" id="LDJH01000001">
    <property type="protein sequence ID" value="KRG61043.1"/>
    <property type="molecule type" value="Genomic_DNA"/>
</dbReference>
<keyword evidence="1" id="KW-0808">Transferase</keyword>
<evidence type="ECO:0000256" key="1">
    <source>
        <dbReference type="ARBA" id="ARBA00022679"/>
    </source>
</evidence>
<dbReference type="InterPro" id="IPR013751">
    <property type="entry name" value="ACP_syn_III_N"/>
</dbReference>